<accession>A0A645GCF5</accession>
<reference evidence="2" key="1">
    <citation type="submission" date="2019-08" db="EMBL/GenBank/DDBJ databases">
        <authorList>
            <person name="Kucharzyk K."/>
            <person name="Murdoch R.W."/>
            <person name="Higgins S."/>
            <person name="Loffler F."/>
        </authorList>
    </citation>
    <scope>NUCLEOTIDE SEQUENCE</scope>
</reference>
<name>A0A645GCF5_9ZZZZ</name>
<protein>
    <submittedName>
        <fullName evidence="2">Uncharacterized protein</fullName>
    </submittedName>
</protein>
<dbReference type="AlphaFoldDB" id="A0A645GCF5"/>
<evidence type="ECO:0000313" key="2">
    <source>
        <dbReference type="EMBL" id="MPN24355.1"/>
    </source>
</evidence>
<evidence type="ECO:0000256" key="1">
    <source>
        <dbReference type="SAM" id="MobiDB-lite"/>
    </source>
</evidence>
<proteinExistence type="predicted"/>
<feature type="region of interest" description="Disordered" evidence="1">
    <location>
        <begin position="68"/>
        <end position="90"/>
    </location>
</feature>
<dbReference type="EMBL" id="VSSQ01073180">
    <property type="protein sequence ID" value="MPN24355.1"/>
    <property type="molecule type" value="Genomic_DNA"/>
</dbReference>
<gene>
    <name evidence="2" type="ORF">SDC9_171753</name>
</gene>
<sequence length="90" mass="10066">MHEPGDHHWRGCRADRIEPASVSNKRAEAAVWRLGRDLACGGRAHYQFGNTAVGSGFRRAKMRPCVSRADRLRKRDRRAATNGGLPLQQS</sequence>
<comment type="caution">
    <text evidence="2">The sequence shown here is derived from an EMBL/GenBank/DDBJ whole genome shotgun (WGS) entry which is preliminary data.</text>
</comment>
<organism evidence="2">
    <name type="scientific">bioreactor metagenome</name>
    <dbReference type="NCBI Taxonomy" id="1076179"/>
    <lineage>
        <taxon>unclassified sequences</taxon>
        <taxon>metagenomes</taxon>
        <taxon>ecological metagenomes</taxon>
    </lineage>
</organism>